<evidence type="ECO:0000313" key="6">
    <source>
        <dbReference type="Proteomes" id="UP000355283"/>
    </source>
</evidence>
<comment type="catalytic activity">
    <reaction evidence="4">
        <text>alpha,alpha-trehalose + H2O = alpha-D-glucose + beta-D-glucose</text>
        <dbReference type="Rhea" id="RHEA:32675"/>
        <dbReference type="ChEBI" id="CHEBI:15377"/>
        <dbReference type="ChEBI" id="CHEBI:15903"/>
        <dbReference type="ChEBI" id="CHEBI:16551"/>
        <dbReference type="ChEBI" id="CHEBI:17925"/>
        <dbReference type="EC" id="3.2.1.28"/>
    </reaction>
</comment>
<proteinExistence type="inferred from homology"/>
<dbReference type="Gene3D" id="1.50.10.10">
    <property type="match status" value="1"/>
</dbReference>
<dbReference type="InterPro" id="IPR008928">
    <property type="entry name" value="6-hairpin_glycosidase_sf"/>
</dbReference>
<keyword evidence="3 4" id="KW-0326">Glycosidase</keyword>
<dbReference type="PANTHER" id="PTHR23403:SF1">
    <property type="entry name" value="TREHALASE"/>
    <property type="match status" value="1"/>
</dbReference>
<dbReference type="PRINTS" id="PR00744">
    <property type="entry name" value="GLHYDRLASE37"/>
</dbReference>
<comment type="caution">
    <text evidence="5">The sequence shown here is derived from an EMBL/GenBank/DDBJ whole genome shotgun (WGS) entry which is preliminary data.</text>
</comment>
<dbReference type="PANTHER" id="PTHR23403">
    <property type="entry name" value="TREHALASE"/>
    <property type="match status" value="1"/>
</dbReference>
<dbReference type="InterPro" id="IPR001661">
    <property type="entry name" value="Glyco_hydro_37"/>
</dbReference>
<comment type="similarity">
    <text evidence="1 4">Belongs to the glycosyl hydrolase 37 family.</text>
</comment>
<dbReference type="Pfam" id="PF01204">
    <property type="entry name" value="Trehalase"/>
    <property type="match status" value="1"/>
</dbReference>
<dbReference type="Proteomes" id="UP000355283">
    <property type="component" value="Unassembled WGS sequence"/>
</dbReference>
<dbReference type="GO" id="GO:0005993">
    <property type="term" value="P:trehalose catabolic process"/>
    <property type="evidence" value="ECO:0007669"/>
    <property type="project" value="TreeGrafter"/>
</dbReference>
<dbReference type="InterPro" id="IPR012341">
    <property type="entry name" value="6hp_glycosidase-like_sf"/>
</dbReference>
<dbReference type="PROSITE" id="PS00927">
    <property type="entry name" value="TREHALASE_1"/>
    <property type="match status" value="1"/>
</dbReference>
<protein>
    <recommendedName>
        <fullName evidence="4">Trehalase</fullName>
        <ecNumber evidence="4">3.2.1.28</ecNumber>
    </recommendedName>
    <alternativeName>
        <fullName evidence="4">Alpha-trehalose glucohydrolase</fullName>
    </alternativeName>
</protein>
<dbReference type="InterPro" id="IPR018232">
    <property type="entry name" value="Glyco_hydro_37_CS"/>
</dbReference>
<reference evidence="5 6" key="1">
    <citation type="submission" date="2019-01" db="EMBL/GenBank/DDBJ databases">
        <title>Nuclear Genome Assembly of the Microalgal Biofuel strain Nannochloropsis salina CCMP1776.</title>
        <authorList>
            <person name="Hovde B."/>
        </authorList>
    </citation>
    <scope>NUCLEOTIDE SEQUENCE [LARGE SCALE GENOMIC DNA]</scope>
    <source>
        <strain evidence="5 6">CCMP1776</strain>
    </source>
</reference>
<dbReference type="OrthoDB" id="3542292at2759"/>
<sequence>MRRDYGSFITPKRQRGPNLSSWALRGRDVFFWCALLAATCLLSCWRGTQTDELNRKPGIASRLRRRVASLPLRHQVLAQGKADIRRGDRQLGAPSSSRAGSWVWQRRKRAFDSPSERACKVFCEGELLRAVQTAGIFQDSKEFVDMSMRMDPEVVLKKFDALRPEERKDPGILAAFVSEHFSTPGSELVAIQPQDFTDSPSVLQSLTPGSSYYAWAQTLNQAFASLTRKVSDDVFLNPQRYSILRRTHPVVIPGGRFRESYYWDSYWIVLGLLACDMKDTARGLVQNLLDDVANFGFVPNGGRIYYLNRSQPPLLSEMVLALLEADAGLMEDADFVASATTLLDAEYTFWMEEGNHAVALEDKEGHAHVLNRYWTSTSYPRPESFKEDLASKSEANGTSKMYGGLFANIAAGAESGWDFSSRWIPPGPNGTFSMSAIETSNVLPVELNAYLYRMERNLARLHELQSSATLPKFPFRATNLRPSERKAADILTSPTAIKYSLSADKRALAMDKFMWDGESGMWRDYVIHSHAGRPSPGGGATSVSNFIPLWAGLTANPLVMDGSTKVAQAIATLKASALVQVGGLQTTVKSTREQWDRPNAWPPLQQLMIEGLVRTNMSEGIQLADELAKAWLESNYLGFANSGYMHEKYNAFIPGARGEGGEYYPQVGFGWTNGVVLHLLKIYGDSWAVLGDNAMLSEADEELSSRPAASAFDVSDVGSVEVEHTSITTREEGDRAVRERRERMMEIEGGGI</sequence>
<dbReference type="AlphaFoldDB" id="A0A4D9CTN8"/>
<dbReference type="EC" id="3.2.1.28" evidence="4"/>
<dbReference type="SUPFAM" id="SSF48208">
    <property type="entry name" value="Six-hairpin glycosidases"/>
    <property type="match status" value="1"/>
</dbReference>
<evidence type="ECO:0000256" key="4">
    <source>
        <dbReference type="RuleBase" id="RU361180"/>
    </source>
</evidence>
<gene>
    <name evidence="5" type="ORF">NSK_006035</name>
</gene>
<accession>A0A4D9CTN8</accession>
<keyword evidence="2 4" id="KW-0378">Hydrolase</keyword>
<dbReference type="PROSITE" id="PS00928">
    <property type="entry name" value="TREHALASE_2"/>
    <property type="match status" value="1"/>
</dbReference>
<name>A0A4D9CTN8_9STRA</name>
<evidence type="ECO:0000256" key="2">
    <source>
        <dbReference type="ARBA" id="ARBA00022801"/>
    </source>
</evidence>
<evidence type="ECO:0000256" key="3">
    <source>
        <dbReference type="ARBA" id="ARBA00023295"/>
    </source>
</evidence>
<organism evidence="5 6">
    <name type="scientific">Nannochloropsis salina CCMP1776</name>
    <dbReference type="NCBI Taxonomy" id="1027361"/>
    <lineage>
        <taxon>Eukaryota</taxon>
        <taxon>Sar</taxon>
        <taxon>Stramenopiles</taxon>
        <taxon>Ochrophyta</taxon>
        <taxon>Eustigmatophyceae</taxon>
        <taxon>Eustigmatales</taxon>
        <taxon>Monodopsidaceae</taxon>
        <taxon>Microchloropsis</taxon>
        <taxon>Microchloropsis salina</taxon>
    </lineage>
</organism>
<dbReference type="GO" id="GO:0004555">
    <property type="term" value="F:alpha,alpha-trehalase activity"/>
    <property type="evidence" value="ECO:0007669"/>
    <property type="project" value="UniProtKB-EC"/>
</dbReference>
<evidence type="ECO:0000256" key="1">
    <source>
        <dbReference type="ARBA" id="ARBA00005615"/>
    </source>
</evidence>
<evidence type="ECO:0000313" key="5">
    <source>
        <dbReference type="EMBL" id="TFJ82611.1"/>
    </source>
</evidence>
<dbReference type="EMBL" id="SDOX01000096">
    <property type="protein sequence ID" value="TFJ82611.1"/>
    <property type="molecule type" value="Genomic_DNA"/>
</dbReference>
<keyword evidence="6" id="KW-1185">Reference proteome</keyword>